<gene>
    <name evidence="1" type="ORF">HPB50_020749</name>
</gene>
<protein>
    <submittedName>
        <fullName evidence="1">Uncharacterized protein</fullName>
    </submittedName>
</protein>
<evidence type="ECO:0000313" key="1">
    <source>
        <dbReference type="EMBL" id="KAH6923025.1"/>
    </source>
</evidence>
<reference evidence="1" key="1">
    <citation type="submission" date="2020-05" db="EMBL/GenBank/DDBJ databases">
        <title>Large-scale comparative analyses of tick genomes elucidate their genetic diversity and vector capacities.</title>
        <authorList>
            <person name="Jia N."/>
            <person name="Wang J."/>
            <person name="Shi W."/>
            <person name="Du L."/>
            <person name="Sun Y."/>
            <person name="Zhan W."/>
            <person name="Jiang J."/>
            <person name="Wang Q."/>
            <person name="Zhang B."/>
            <person name="Ji P."/>
            <person name="Sakyi L.B."/>
            <person name="Cui X."/>
            <person name="Yuan T."/>
            <person name="Jiang B."/>
            <person name="Yang W."/>
            <person name="Lam T.T.-Y."/>
            <person name="Chang Q."/>
            <person name="Ding S."/>
            <person name="Wang X."/>
            <person name="Zhu J."/>
            <person name="Ruan X."/>
            <person name="Zhao L."/>
            <person name="Wei J."/>
            <person name="Que T."/>
            <person name="Du C."/>
            <person name="Cheng J."/>
            <person name="Dai P."/>
            <person name="Han X."/>
            <person name="Huang E."/>
            <person name="Gao Y."/>
            <person name="Liu J."/>
            <person name="Shao H."/>
            <person name="Ye R."/>
            <person name="Li L."/>
            <person name="Wei W."/>
            <person name="Wang X."/>
            <person name="Wang C."/>
            <person name="Yang T."/>
            <person name="Huo Q."/>
            <person name="Li W."/>
            <person name="Guo W."/>
            <person name="Chen H."/>
            <person name="Zhou L."/>
            <person name="Ni X."/>
            <person name="Tian J."/>
            <person name="Zhou Y."/>
            <person name="Sheng Y."/>
            <person name="Liu T."/>
            <person name="Pan Y."/>
            <person name="Xia L."/>
            <person name="Li J."/>
            <person name="Zhao F."/>
            <person name="Cao W."/>
        </authorList>
    </citation>
    <scope>NUCLEOTIDE SEQUENCE</scope>
    <source>
        <strain evidence="1">Hyas-2018</strain>
    </source>
</reference>
<dbReference type="EMBL" id="CM023489">
    <property type="protein sequence ID" value="KAH6923025.1"/>
    <property type="molecule type" value="Genomic_DNA"/>
</dbReference>
<sequence>MAYHFPSNSFTVFESCRVGGCVEEGVRSVSRFHPHRDGRERRRNPEPVAGPVVRRSPARQSLSMALLVLRLLLLLLLAAAADAGRAKPRNDDFSLWIDEKQVREFSGEIPRFHRLLSPNSWS</sequence>
<dbReference type="Proteomes" id="UP000821845">
    <property type="component" value="Chromosome 9"/>
</dbReference>
<evidence type="ECO:0000313" key="2">
    <source>
        <dbReference type="Proteomes" id="UP000821845"/>
    </source>
</evidence>
<proteinExistence type="predicted"/>
<comment type="caution">
    <text evidence="1">The sequence shown here is derived from an EMBL/GenBank/DDBJ whole genome shotgun (WGS) entry which is preliminary data.</text>
</comment>
<accession>A0ACB7RKV1</accession>
<keyword evidence="2" id="KW-1185">Reference proteome</keyword>
<name>A0ACB7RKV1_HYAAI</name>
<organism evidence="1 2">
    <name type="scientific">Hyalomma asiaticum</name>
    <name type="common">Tick</name>
    <dbReference type="NCBI Taxonomy" id="266040"/>
    <lineage>
        <taxon>Eukaryota</taxon>
        <taxon>Metazoa</taxon>
        <taxon>Ecdysozoa</taxon>
        <taxon>Arthropoda</taxon>
        <taxon>Chelicerata</taxon>
        <taxon>Arachnida</taxon>
        <taxon>Acari</taxon>
        <taxon>Parasitiformes</taxon>
        <taxon>Ixodida</taxon>
        <taxon>Ixodoidea</taxon>
        <taxon>Ixodidae</taxon>
        <taxon>Hyalomminae</taxon>
        <taxon>Hyalomma</taxon>
    </lineage>
</organism>